<dbReference type="Proteomes" id="UP000324974">
    <property type="component" value="Chromosome"/>
</dbReference>
<dbReference type="AlphaFoldDB" id="A0A5C1AJ89"/>
<dbReference type="RefSeq" id="WP_149111837.1">
    <property type="nucleotide sequence ID" value="NZ_CP042425.1"/>
</dbReference>
<sequence>MAVGIALTGYLHPDHRVKLSEARDWLSRAAVWFETAGDAVLETRLARDADDKPLAHILLHPVADPVELRIGGSGKVTIHARTAPVGPGYHAYLCELLKEFAEDFEFTWNETAAEHDPAHYFATEDLAKLERHFLHWLAAECSAALRKATPNQPLSIGMPRHPKFLHPGPILTPLGPRPAEWLKEVAADPVRGVDFFPWWSPELDADFYARRARTDLWLAFHWRPPLTEAEGELVDQIAADLANAHEADPRADLPWDAWAAVAEVIERDENRFTVEPITGVLKQEIRSHAKASAESLGYRRHPVVATLSGGWHVQLPGRLALKRGEDGRTWTAWDDSLTVWFRDQLLGHPEHGPVPTPAEAITTARKTLPSGEFLPSLHHQDTIGEAVFGPHDEDGRKLWRLCGVAASGHRLAVCNIYLTREADRDAAVTIWRSLYRVHT</sequence>
<gene>
    <name evidence="1" type="ORF">PX52LOC_04177</name>
</gene>
<protein>
    <submittedName>
        <fullName evidence="1">Uncharacterized protein</fullName>
    </submittedName>
</protein>
<dbReference type="KEGG" id="lrs:PX52LOC_04177"/>
<organism evidence="1 2">
    <name type="scientific">Limnoglobus roseus</name>
    <dbReference type="NCBI Taxonomy" id="2598579"/>
    <lineage>
        <taxon>Bacteria</taxon>
        <taxon>Pseudomonadati</taxon>
        <taxon>Planctomycetota</taxon>
        <taxon>Planctomycetia</taxon>
        <taxon>Gemmatales</taxon>
        <taxon>Gemmataceae</taxon>
        <taxon>Limnoglobus</taxon>
    </lineage>
</organism>
<dbReference type="EMBL" id="CP042425">
    <property type="protein sequence ID" value="QEL17194.1"/>
    <property type="molecule type" value="Genomic_DNA"/>
</dbReference>
<dbReference type="OrthoDB" id="254269at2"/>
<accession>A0A5C1AJ89</accession>
<keyword evidence="2" id="KW-1185">Reference proteome</keyword>
<evidence type="ECO:0000313" key="2">
    <source>
        <dbReference type="Proteomes" id="UP000324974"/>
    </source>
</evidence>
<evidence type="ECO:0000313" key="1">
    <source>
        <dbReference type="EMBL" id="QEL17194.1"/>
    </source>
</evidence>
<reference evidence="2" key="1">
    <citation type="submission" date="2019-08" db="EMBL/GenBank/DDBJ databases">
        <title>Limnoglobus roseus gen. nov., sp. nov., a novel freshwater planctomycete with a giant genome from the family Gemmataceae.</title>
        <authorList>
            <person name="Kulichevskaya I.S."/>
            <person name="Naumoff D.G."/>
            <person name="Miroshnikov K."/>
            <person name="Ivanova A."/>
            <person name="Philippov D.A."/>
            <person name="Hakobyan A."/>
            <person name="Rijpstra I.C."/>
            <person name="Sinninghe Damste J.S."/>
            <person name="Liesack W."/>
            <person name="Dedysh S.N."/>
        </authorList>
    </citation>
    <scope>NUCLEOTIDE SEQUENCE [LARGE SCALE GENOMIC DNA]</scope>
    <source>
        <strain evidence="2">PX52</strain>
    </source>
</reference>
<proteinExistence type="predicted"/>
<name>A0A5C1AJ89_9BACT</name>